<evidence type="ECO:0000313" key="1">
    <source>
        <dbReference type="EMBL" id="KAI5647703.1"/>
    </source>
</evidence>
<protein>
    <submittedName>
        <fullName evidence="1">Uncharacterized protein</fullName>
    </submittedName>
</protein>
<name>A0ACB9ZJH7_CATRO</name>
<proteinExistence type="predicted"/>
<keyword evidence="2" id="KW-1185">Reference proteome</keyword>
<comment type="caution">
    <text evidence="1">The sequence shown here is derived from an EMBL/GenBank/DDBJ whole genome shotgun (WGS) entry which is preliminary data.</text>
</comment>
<evidence type="ECO:0000313" key="2">
    <source>
        <dbReference type="Proteomes" id="UP001060085"/>
    </source>
</evidence>
<dbReference type="EMBL" id="CM044708">
    <property type="protein sequence ID" value="KAI5647703.1"/>
    <property type="molecule type" value="Genomic_DNA"/>
</dbReference>
<organism evidence="1 2">
    <name type="scientific">Catharanthus roseus</name>
    <name type="common">Madagascar periwinkle</name>
    <name type="synonym">Vinca rosea</name>
    <dbReference type="NCBI Taxonomy" id="4058"/>
    <lineage>
        <taxon>Eukaryota</taxon>
        <taxon>Viridiplantae</taxon>
        <taxon>Streptophyta</taxon>
        <taxon>Embryophyta</taxon>
        <taxon>Tracheophyta</taxon>
        <taxon>Spermatophyta</taxon>
        <taxon>Magnoliopsida</taxon>
        <taxon>eudicotyledons</taxon>
        <taxon>Gunneridae</taxon>
        <taxon>Pentapetalae</taxon>
        <taxon>asterids</taxon>
        <taxon>lamiids</taxon>
        <taxon>Gentianales</taxon>
        <taxon>Apocynaceae</taxon>
        <taxon>Rauvolfioideae</taxon>
        <taxon>Vinceae</taxon>
        <taxon>Catharanthinae</taxon>
        <taxon>Catharanthus</taxon>
    </lineage>
</organism>
<reference evidence="2" key="1">
    <citation type="journal article" date="2023" name="Nat. Plants">
        <title>Single-cell RNA sequencing provides a high-resolution roadmap for understanding the multicellular compartmentation of specialized metabolism.</title>
        <authorList>
            <person name="Sun S."/>
            <person name="Shen X."/>
            <person name="Li Y."/>
            <person name="Li Y."/>
            <person name="Wang S."/>
            <person name="Li R."/>
            <person name="Zhang H."/>
            <person name="Shen G."/>
            <person name="Guo B."/>
            <person name="Wei J."/>
            <person name="Xu J."/>
            <person name="St-Pierre B."/>
            <person name="Chen S."/>
            <person name="Sun C."/>
        </authorList>
    </citation>
    <scope>NUCLEOTIDE SEQUENCE [LARGE SCALE GENOMIC DNA]</scope>
</reference>
<sequence>MAKAACKLVHKYIYKPNSSSDLILKGRERERGKKPKEKEILSMEMKQLILHHFSHRHPLQLSEIEENDEIICSGCEHELSGGGSAYICTKPTCHFILHDSCIELPRQIRHKSHPKHPLRLHFSPTYSDGEFTCDACSNSGHAFTYHCTSCKFDLHVECASLPEIDESLENHKHPLFLSFFSNEATGKDDDLMMVCDVCGVLIGKKCWAYVCSICKFSTHLECVGRKGHEVEETEDLIKV</sequence>
<accession>A0ACB9ZJH7</accession>
<gene>
    <name evidence="1" type="ORF">M9H77_33708</name>
</gene>
<dbReference type="Proteomes" id="UP001060085">
    <property type="component" value="Linkage Group LG08"/>
</dbReference>